<feature type="compositionally biased region" description="Low complexity" evidence="1">
    <location>
        <begin position="149"/>
        <end position="161"/>
    </location>
</feature>
<evidence type="ECO:0000313" key="2">
    <source>
        <dbReference type="EMBL" id="CDO92485.1"/>
    </source>
</evidence>
<keyword evidence="3" id="KW-1185">Reference proteome</keyword>
<evidence type="ECO:0000313" key="3">
    <source>
        <dbReference type="Proteomes" id="UP000031516"/>
    </source>
</evidence>
<dbReference type="EMBL" id="CCBQ010000015">
    <property type="protein sequence ID" value="CDO92485.1"/>
    <property type="molecule type" value="Genomic_DNA"/>
</dbReference>
<accession>A0A0A8L0B4</accession>
<name>A0A0A8L0B4_9SACH</name>
<reference evidence="2 3" key="1">
    <citation type="submission" date="2014-03" db="EMBL/GenBank/DDBJ databases">
        <title>The genome of Kluyveromyces dobzhanskii.</title>
        <authorList>
            <person name="Nystedt B."/>
            <person name="Astrom S."/>
        </authorList>
    </citation>
    <scope>NUCLEOTIDE SEQUENCE [LARGE SCALE GENOMIC DNA]</scope>
    <source>
        <strain evidence="2 3">CBS 2104</strain>
    </source>
</reference>
<dbReference type="Proteomes" id="UP000031516">
    <property type="component" value="Unassembled WGS sequence"/>
</dbReference>
<feature type="region of interest" description="Disordered" evidence="1">
    <location>
        <begin position="94"/>
        <end position="161"/>
    </location>
</feature>
<gene>
    <name evidence="2" type="ORF">KLDO_g805</name>
</gene>
<evidence type="ECO:0000256" key="1">
    <source>
        <dbReference type="SAM" id="MobiDB-lite"/>
    </source>
</evidence>
<feature type="region of interest" description="Disordered" evidence="1">
    <location>
        <begin position="227"/>
        <end position="277"/>
    </location>
</feature>
<dbReference type="AlphaFoldDB" id="A0A0A8L0B4"/>
<comment type="caution">
    <text evidence="2">The sequence shown here is derived from an EMBL/GenBank/DDBJ whole genome shotgun (WGS) entry which is preliminary data.</text>
</comment>
<feature type="compositionally biased region" description="Polar residues" evidence="1">
    <location>
        <begin position="289"/>
        <end position="306"/>
    </location>
</feature>
<feature type="region of interest" description="Disordered" evidence="1">
    <location>
        <begin position="30"/>
        <end position="59"/>
    </location>
</feature>
<proteinExistence type="predicted"/>
<feature type="compositionally biased region" description="Polar residues" evidence="1">
    <location>
        <begin position="104"/>
        <end position="141"/>
    </location>
</feature>
<sequence>MGRETAETSTSELFPNDYKLNFIDRSESPNGFAANPVSPRSLSKPHFSGHTAKGPPVRKTLVRPSSDYILRSAINQENNTAAIRLRNFSFPTDLQHDHGASGQELRNLSSFNNPNQSKVLSKGSQQSPQTSIASYSNSVMSSPRRVTRSGTNSSISSSSNYSPTFSKELYGNCSDAVGSHIKQEHDSEHLFNHLRFCTLTSENNNSVKLDDDGTQKSKLMPAFLLHSRKSSVDSPTRKLQDVKKRRSSSLISGSSSSTIPSTTQQSSPRSYHHKRASAMTNSLEMVSPDSLTLNDLNSDSDTNIDGSNLRKGPKSEERNQYDRNFFADDHASGAKRNYYDIPSPKLTIENTKEQIRRNSNGQFGTFQEFLELHGLQQDMSVFASLPETGDNVSNCIINLDHIHDFNPQVSPRRKMCKPHYGQRLSIAISEEDSSIDSSSSRDDELLTLMDFLNSE</sequence>
<feature type="compositionally biased region" description="Low complexity" evidence="1">
    <location>
        <begin position="248"/>
        <end position="269"/>
    </location>
</feature>
<protein>
    <submittedName>
        <fullName evidence="2">WGS project CCBQ000000000 data, contig 00019</fullName>
    </submittedName>
</protein>
<organism evidence="2 3">
    <name type="scientific">Kluyveromyces dobzhanskii CBS 2104</name>
    <dbReference type="NCBI Taxonomy" id="1427455"/>
    <lineage>
        <taxon>Eukaryota</taxon>
        <taxon>Fungi</taxon>
        <taxon>Dikarya</taxon>
        <taxon>Ascomycota</taxon>
        <taxon>Saccharomycotina</taxon>
        <taxon>Saccharomycetes</taxon>
        <taxon>Saccharomycetales</taxon>
        <taxon>Saccharomycetaceae</taxon>
        <taxon>Kluyveromyces</taxon>
    </lineage>
</organism>
<feature type="region of interest" description="Disordered" evidence="1">
    <location>
        <begin position="289"/>
        <end position="320"/>
    </location>
</feature>
<dbReference type="OrthoDB" id="4066875at2759"/>